<proteinExistence type="predicted"/>
<reference evidence="2" key="1">
    <citation type="submission" date="2021-09" db="EMBL/GenBank/DDBJ databases">
        <authorList>
            <consortium name="AG Swart"/>
            <person name="Singh M."/>
            <person name="Singh A."/>
            <person name="Seah K."/>
            <person name="Emmerich C."/>
        </authorList>
    </citation>
    <scope>NUCLEOTIDE SEQUENCE</scope>
    <source>
        <strain evidence="2">ATCC30299</strain>
    </source>
</reference>
<feature type="chain" id="PRO_5043874374" evidence="1">
    <location>
        <begin position="24"/>
        <end position="443"/>
    </location>
</feature>
<dbReference type="EMBL" id="CAJZBQ010000018">
    <property type="protein sequence ID" value="CAG9317849.1"/>
    <property type="molecule type" value="Genomic_DNA"/>
</dbReference>
<organism evidence="2 3">
    <name type="scientific">Blepharisma stoltei</name>
    <dbReference type="NCBI Taxonomy" id="1481888"/>
    <lineage>
        <taxon>Eukaryota</taxon>
        <taxon>Sar</taxon>
        <taxon>Alveolata</taxon>
        <taxon>Ciliophora</taxon>
        <taxon>Postciliodesmatophora</taxon>
        <taxon>Heterotrichea</taxon>
        <taxon>Heterotrichida</taxon>
        <taxon>Blepharismidae</taxon>
        <taxon>Blepharisma</taxon>
    </lineage>
</organism>
<dbReference type="CDD" id="cd10527">
    <property type="entry name" value="SET_LSMT"/>
    <property type="match status" value="1"/>
</dbReference>
<gene>
    <name evidence="2" type="ORF">BSTOLATCC_MIC19089</name>
</gene>
<evidence type="ECO:0000256" key="1">
    <source>
        <dbReference type="SAM" id="SignalP"/>
    </source>
</evidence>
<evidence type="ECO:0000313" key="3">
    <source>
        <dbReference type="Proteomes" id="UP001162131"/>
    </source>
</evidence>
<dbReference type="GO" id="GO:0016279">
    <property type="term" value="F:protein-lysine N-methyltransferase activity"/>
    <property type="evidence" value="ECO:0007669"/>
    <property type="project" value="TreeGrafter"/>
</dbReference>
<accession>A0AAU9IXR1</accession>
<dbReference type="AlphaFoldDB" id="A0AAU9IXR1"/>
<evidence type="ECO:0000313" key="2">
    <source>
        <dbReference type="EMBL" id="CAG9317849.1"/>
    </source>
</evidence>
<feature type="signal peptide" evidence="1">
    <location>
        <begin position="1"/>
        <end position="23"/>
    </location>
</feature>
<comment type="caution">
    <text evidence="2">The sequence shown here is derived from an EMBL/GenBank/DDBJ whole genome shotgun (WGS) entry which is preliminary data.</text>
</comment>
<dbReference type="Proteomes" id="UP001162131">
    <property type="component" value="Unassembled WGS sequence"/>
</dbReference>
<dbReference type="InterPro" id="IPR046341">
    <property type="entry name" value="SET_dom_sf"/>
</dbReference>
<dbReference type="Gene3D" id="3.90.1410.10">
    <property type="entry name" value="set domain protein methyltransferase, domain 1"/>
    <property type="match status" value="1"/>
</dbReference>
<dbReference type="SUPFAM" id="SSF82199">
    <property type="entry name" value="SET domain"/>
    <property type="match status" value="1"/>
</dbReference>
<protein>
    <submittedName>
        <fullName evidence="2">Uncharacterized protein</fullName>
    </submittedName>
</protein>
<keyword evidence="1" id="KW-0732">Signal</keyword>
<sequence>MRAFAVSLFFLSASSYFIPETITEEEKTEVYNQLSQNLIGVKIHYFPEEKRYGMVATKDIKRSDAIAGIPLDFSLTSFDQYPWSSYLSSLGDPTVLIGRLIYEKFVNPTKSWSNIYYHTYPSEVENIYNWTTSEYDYFINIFKEKTLIEFPLNFEKGYQNFIAVLEKIRSLKEDCKDCFKREVWTWAYSIMISQSLEITKKLWKDTKGYPYKSGDENIKGLCILPLADIVKHEPLPNKYKNQIGGQAGIGFQSNPPAGILFADRDIKYKTEVTWNRAPKRNFEMLLGHGIVHDRNNNDFVVAQIARINECPPRSQGYGTTCGFRAIINQFNYDLFNYAFTVIGEAPSQFISSIDEYFNGLENKRDKKAFYAALMKYRDSVARTIDECVISYRTIKRKLEKKEHENERYKKIDKMCLGHHETIFSHKKLTEKAALKSLLFELSL</sequence>
<dbReference type="InterPro" id="IPR050600">
    <property type="entry name" value="SETD3_SETD6_MTase"/>
</dbReference>
<keyword evidence="3" id="KW-1185">Reference proteome</keyword>
<name>A0AAU9IXR1_9CILI</name>
<dbReference type="PANTHER" id="PTHR13271">
    <property type="entry name" value="UNCHARACTERIZED PUTATIVE METHYLTRANSFERASE"/>
    <property type="match status" value="1"/>
</dbReference>